<organism evidence="8">
    <name type="scientific">hydrocarbon metagenome</name>
    <dbReference type="NCBI Taxonomy" id="938273"/>
    <lineage>
        <taxon>unclassified sequences</taxon>
        <taxon>metagenomes</taxon>
        <taxon>ecological metagenomes</taxon>
    </lineage>
</organism>
<dbReference type="PROSITE" id="PS00501">
    <property type="entry name" value="SPASE_I_1"/>
    <property type="match status" value="1"/>
</dbReference>
<keyword evidence="5 8" id="KW-0378">Hydrolase</keyword>
<dbReference type="PRINTS" id="PR00727">
    <property type="entry name" value="LEADERPTASE"/>
</dbReference>
<evidence type="ECO:0000256" key="4">
    <source>
        <dbReference type="ARBA" id="ARBA00022670"/>
    </source>
</evidence>
<comment type="caution">
    <text evidence="8">The sequence shown here is derived from an EMBL/GenBank/DDBJ whole genome shotgun (WGS) entry which is preliminary data.</text>
</comment>
<proteinExistence type="inferred from homology"/>
<comment type="similarity">
    <text evidence="2">Belongs to the peptidase S26 family.</text>
</comment>
<dbReference type="PANTHER" id="PTHR43390">
    <property type="entry name" value="SIGNAL PEPTIDASE I"/>
    <property type="match status" value="1"/>
</dbReference>
<dbReference type="InterPro" id="IPR000223">
    <property type="entry name" value="Pept_S26A_signal_pept_1"/>
</dbReference>
<dbReference type="InterPro" id="IPR019756">
    <property type="entry name" value="Pept_S26A_signal_pept_1_Ser-AS"/>
</dbReference>
<dbReference type="InterPro" id="IPR019758">
    <property type="entry name" value="Pept_S26A_signal_pept_1_CS"/>
</dbReference>
<keyword evidence="6" id="KW-0472">Membrane</keyword>
<dbReference type="GO" id="GO:0009003">
    <property type="term" value="F:signal peptidase activity"/>
    <property type="evidence" value="ECO:0007669"/>
    <property type="project" value="UniProtKB-EC"/>
</dbReference>
<evidence type="ECO:0000256" key="1">
    <source>
        <dbReference type="ARBA" id="ARBA00000677"/>
    </source>
</evidence>
<dbReference type="Gene3D" id="2.10.109.10">
    <property type="entry name" value="Umud Fragment, subunit A"/>
    <property type="match status" value="1"/>
</dbReference>
<evidence type="ECO:0000313" key="8">
    <source>
        <dbReference type="EMBL" id="KUG04030.1"/>
    </source>
</evidence>
<dbReference type="Pfam" id="PF10502">
    <property type="entry name" value="Peptidase_S26"/>
    <property type="match status" value="1"/>
</dbReference>
<accession>A0A0W8E5W1</accession>
<dbReference type="GO" id="GO:0016020">
    <property type="term" value="C:membrane"/>
    <property type="evidence" value="ECO:0007669"/>
    <property type="project" value="InterPro"/>
</dbReference>
<evidence type="ECO:0000256" key="2">
    <source>
        <dbReference type="ARBA" id="ARBA00009370"/>
    </source>
</evidence>
<dbReference type="GO" id="GO:0004252">
    <property type="term" value="F:serine-type endopeptidase activity"/>
    <property type="evidence" value="ECO:0007669"/>
    <property type="project" value="InterPro"/>
</dbReference>
<protein>
    <recommendedName>
        <fullName evidence="3">signal peptidase I</fullName>
        <ecNumber evidence="3">3.4.21.89</ecNumber>
    </recommendedName>
</protein>
<evidence type="ECO:0000256" key="5">
    <source>
        <dbReference type="ARBA" id="ARBA00022801"/>
    </source>
</evidence>
<sequence>MVNDWILLIVLTGLIAVIINRFLFYVTVVSSFSMYPALKPGDRLLTVRIYSAHRIKRGDILVFYNLKFHEMMIKRVIGLPGDEVELTDGIVHINHNRYVESYVECPARYTGRFNVPEKHYLFLGDNRTDSIDSRNWAQPYIPEKNIRGKVTLRLFPIHRLGKFDELGLNKTPPTKTR</sequence>
<dbReference type="NCBIfam" id="TIGR02227">
    <property type="entry name" value="sigpep_I_bact"/>
    <property type="match status" value="1"/>
</dbReference>
<dbReference type="InterPro" id="IPR036286">
    <property type="entry name" value="LexA/Signal_pep-like_sf"/>
</dbReference>
<keyword evidence="4" id="KW-0645">Protease</keyword>
<evidence type="ECO:0000256" key="3">
    <source>
        <dbReference type="ARBA" id="ARBA00013208"/>
    </source>
</evidence>
<dbReference type="EMBL" id="LNQE01001861">
    <property type="protein sequence ID" value="KUG04030.1"/>
    <property type="molecule type" value="Genomic_DNA"/>
</dbReference>
<name>A0A0W8E5W1_9ZZZZ</name>
<dbReference type="InterPro" id="IPR019533">
    <property type="entry name" value="Peptidase_S26"/>
</dbReference>
<comment type="catalytic activity">
    <reaction evidence="1">
        <text>Cleavage of hydrophobic, N-terminal signal or leader sequences from secreted and periplasmic proteins.</text>
        <dbReference type="EC" id="3.4.21.89"/>
    </reaction>
</comment>
<dbReference type="EC" id="3.4.21.89" evidence="3"/>
<reference evidence="8" key="1">
    <citation type="journal article" date="2015" name="Proc. Natl. Acad. Sci. U.S.A.">
        <title>Networks of energetic and metabolic interactions define dynamics in microbial communities.</title>
        <authorList>
            <person name="Embree M."/>
            <person name="Liu J.K."/>
            <person name="Al-Bassam M.M."/>
            <person name="Zengler K."/>
        </authorList>
    </citation>
    <scope>NUCLEOTIDE SEQUENCE</scope>
</reference>
<dbReference type="CDD" id="cd06530">
    <property type="entry name" value="S26_SPase_I"/>
    <property type="match status" value="1"/>
</dbReference>
<keyword evidence="6" id="KW-1133">Transmembrane helix</keyword>
<evidence type="ECO:0000259" key="7">
    <source>
        <dbReference type="Pfam" id="PF10502"/>
    </source>
</evidence>
<dbReference type="InterPro" id="IPR019757">
    <property type="entry name" value="Pept_S26A_signal_pept_1_Lys-AS"/>
</dbReference>
<dbReference type="PROSITE" id="PS00761">
    <property type="entry name" value="SPASE_I_3"/>
    <property type="match status" value="1"/>
</dbReference>
<dbReference type="AlphaFoldDB" id="A0A0W8E5W1"/>
<dbReference type="PROSITE" id="PS00760">
    <property type="entry name" value="SPASE_I_2"/>
    <property type="match status" value="1"/>
</dbReference>
<dbReference type="PANTHER" id="PTHR43390:SF1">
    <property type="entry name" value="CHLOROPLAST PROCESSING PEPTIDASE"/>
    <property type="match status" value="1"/>
</dbReference>
<dbReference type="SUPFAM" id="SSF51306">
    <property type="entry name" value="LexA/Signal peptidase"/>
    <property type="match status" value="1"/>
</dbReference>
<dbReference type="GO" id="GO:0006465">
    <property type="term" value="P:signal peptide processing"/>
    <property type="evidence" value="ECO:0007669"/>
    <property type="project" value="InterPro"/>
</dbReference>
<feature type="transmembrane region" description="Helical" evidence="6">
    <location>
        <begin position="6"/>
        <end position="29"/>
    </location>
</feature>
<gene>
    <name evidence="8" type="ORF">ASZ90_018556</name>
</gene>
<feature type="domain" description="Peptidase S26" evidence="7">
    <location>
        <begin position="3"/>
        <end position="154"/>
    </location>
</feature>
<evidence type="ECO:0000256" key="6">
    <source>
        <dbReference type="SAM" id="Phobius"/>
    </source>
</evidence>
<keyword evidence="6" id="KW-0812">Transmembrane</keyword>